<protein>
    <submittedName>
        <fullName evidence="3">Uncharacterized protein LOC127750755</fullName>
    </submittedName>
</protein>
<dbReference type="AlphaFoldDB" id="A0A9C6X4V8"/>
<dbReference type="GeneID" id="127750755"/>
<accession>A0A9C6X4V8</accession>
<proteinExistence type="predicted"/>
<evidence type="ECO:0000313" key="3">
    <source>
        <dbReference type="RefSeq" id="XP_052129143.1"/>
    </source>
</evidence>
<organism evidence="2 3">
    <name type="scientific">Frankliniella occidentalis</name>
    <name type="common">Western flower thrips</name>
    <name type="synonym">Euthrips occidentalis</name>
    <dbReference type="NCBI Taxonomy" id="133901"/>
    <lineage>
        <taxon>Eukaryota</taxon>
        <taxon>Metazoa</taxon>
        <taxon>Ecdysozoa</taxon>
        <taxon>Arthropoda</taxon>
        <taxon>Hexapoda</taxon>
        <taxon>Insecta</taxon>
        <taxon>Pterygota</taxon>
        <taxon>Neoptera</taxon>
        <taxon>Paraneoptera</taxon>
        <taxon>Thysanoptera</taxon>
        <taxon>Terebrantia</taxon>
        <taxon>Thripoidea</taxon>
        <taxon>Thripidae</taxon>
        <taxon>Frankliniella</taxon>
    </lineage>
</organism>
<dbReference type="KEGG" id="foc:127750755"/>
<evidence type="ECO:0000313" key="2">
    <source>
        <dbReference type="Proteomes" id="UP000504606"/>
    </source>
</evidence>
<feature type="region of interest" description="Disordered" evidence="1">
    <location>
        <begin position="1"/>
        <end position="23"/>
    </location>
</feature>
<name>A0A9C6X4V8_FRAOC</name>
<sequence length="109" mass="11809">MSWADHCASRTSLSCPRPAAPPGPGPALHLLPSRTACHVNTSSKPSCLKLLLAGGHIGCNLLLFVTISSELFGVTFKNLTIFRPGKTVLWAHCNTFVHLRLHLLVIQMI</sequence>
<gene>
    <name evidence="3" type="primary">LOC127750755</name>
</gene>
<keyword evidence="2" id="KW-1185">Reference proteome</keyword>
<reference evidence="3" key="1">
    <citation type="submission" date="2025-08" db="UniProtKB">
        <authorList>
            <consortium name="RefSeq"/>
        </authorList>
    </citation>
    <scope>IDENTIFICATION</scope>
    <source>
        <tissue evidence="3">Whole organism</tissue>
    </source>
</reference>
<dbReference type="Proteomes" id="UP000504606">
    <property type="component" value="Unplaced"/>
</dbReference>
<evidence type="ECO:0000256" key="1">
    <source>
        <dbReference type="SAM" id="MobiDB-lite"/>
    </source>
</evidence>
<dbReference type="RefSeq" id="XP_052129143.1">
    <property type="nucleotide sequence ID" value="XM_052273183.1"/>
</dbReference>